<dbReference type="GO" id="GO:0042420">
    <property type="term" value="P:dopamine catabolic process"/>
    <property type="evidence" value="ECO:0007669"/>
    <property type="project" value="TreeGrafter"/>
</dbReference>
<dbReference type="InterPro" id="IPR008977">
    <property type="entry name" value="PHM/PNGase_F_dom_sf"/>
</dbReference>
<dbReference type="InterPro" id="IPR036939">
    <property type="entry name" value="Cu2_ascorb_mOase_N_sf"/>
</dbReference>
<dbReference type="InterPro" id="IPR014784">
    <property type="entry name" value="Cu2_ascorb_mOase-like_C"/>
</dbReference>
<evidence type="ECO:0000256" key="2">
    <source>
        <dbReference type="ARBA" id="ARBA00023157"/>
    </source>
</evidence>
<evidence type="ECO:0000256" key="4">
    <source>
        <dbReference type="SAM" id="Phobius"/>
    </source>
</evidence>
<dbReference type="PANTHER" id="PTHR10157">
    <property type="entry name" value="DOPAMINE BETA HYDROXYLASE RELATED"/>
    <property type="match status" value="1"/>
</dbReference>
<dbReference type="GO" id="GO:0005507">
    <property type="term" value="F:copper ion binding"/>
    <property type="evidence" value="ECO:0007669"/>
    <property type="project" value="InterPro"/>
</dbReference>
<dbReference type="FunFam" id="2.60.120.230:FF:000001">
    <property type="entry name" value="Monooxygenase, DBH-like 1"/>
    <property type="match status" value="1"/>
</dbReference>
<evidence type="ECO:0000256" key="3">
    <source>
        <dbReference type="ARBA" id="ARBA00023180"/>
    </source>
</evidence>
<dbReference type="InterPro" id="IPR000945">
    <property type="entry name" value="DBH-like"/>
</dbReference>
<comment type="similarity">
    <text evidence="1">Belongs to the copper type II ascorbate-dependent monooxygenase family.</text>
</comment>
<gene>
    <name evidence="7" type="ORF">OTU49_017297</name>
</gene>
<dbReference type="InterPro" id="IPR000323">
    <property type="entry name" value="Cu2_ascorb_mOase_N"/>
</dbReference>
<organism evidence="7 8">
    <name type="scientific">Cherax quadricarinatus</name>
    <name type="common">Australian red claw crayfish</name>
    <dbReference type="NCBI Taxonomy" id="27406"/>
    <lineage>
        <taxon>Eukaryota</taxon>
        <taxon>Metazoa</taxon>
        <taxon>Ecdysozoa</taxon>
        <taxon>Arthropoda</taxon>
        <taxon>Crustacea</taxon>
        <taxon>Multicrustacea</taxon>
        <taxon>Malacostraca</taxon>
        <taxon>Eumalacostraca</taxon>
        <taxon>Eucarida</taxon>
        <taxon>Decapoda</taxon>
        <taxon>Pleocyemata</taxon>
        <taxon>Astacidea</taxon>
        <taxon>Parastacoidea</taxon>
        <taxon>Parastacidae</taxon>
        <taxon>Cherax</taxon>
    </lineage>
</organism>
<comment type="caution">
    <text evidence="7">The sequence shown here is derived from an EMBL/GenBank/DDBJ whole genome shotgun (WGS) entry which is preliminary data.</text>
</comment>
<feature type="signal peptide" evidence="5">
    <location>
        <begin position="1"/>
        <end position="19"/>
    </location>
</feature>
<dbReference type="GO" id="GO:0030667">
    <property type="term" value="C:secretory granule membrane"/>
    <property type="evidence" value="ECO:0007669"/>
    <property type="project" value="TreeGrafter"/>
</dbReference>
<dbReference type="GO" id="GO:0004500">
    <property type="term" value="F:dopamine beta-monooxygenase activity"/>
    <property type="evidence" value="ECO:0007669"/>
    <property type="project" value="InterPro"/>
</dbReference>
<dbReference type="PRINTS" id="PR00767">
    <property type="entry name" value="DBMONOXGNASE"/>
</dbReference>
<dbReference type="InterPro" id="IPR005018">
    <property type="entry name" value="DOMON_domain"/>
</dbReference>
<keyword evidence="8" id="KW-1185">Reference proteome</keyword>
<keyword evidence="4" id="KW-0472">Membrane</keyword>
<feature type="transmembrane region" description="Helical" evidence="4">
    <location>
        <begin position="617"/>
        <end position="638"/>
    </location>
</feature>
<proteinExistence type="inferred from homology"/>
<dbReference type="GO" id="GO:0006589">
    <property type="term" value="P:octopamine biosynthetic process"/>
    <property type="evidence" value="ECO:0007669"/>
    <property type="project" value="TreeGrafter"/>
</dbReference>
<feature type="domain" description="DOMON" evidence="6">
    <location>
        <begin position="49"/>
        <end position="164"/>
    </location>
</feature>
<sequence length="642" mass="73099">MTVKLAVLSLLVVIRLGMSREQQEGVELGVVSTYHHPIHSHQSVLDHNSIFTVYWTPDFIKQEVVFEIHARTKGWIGFGFSLDGGMRGSDIMMAWVKDGRLFLQDYYGVGEGTPLLDDHADWRPLYARENDTHTILVVVRDFNTCDPQDYVLTNDSMRMIYAWGEEDPQGNVPSYHGHRRGNRYALVLLPFHRQLLAEESQVWRVEQSVTLPHTQDTFYWCHIEKIPKWETKHHYIGYDMVYGKNARENLHHSLAVECLTNDGSAPGDKLEKHVGGPGFECYTPNMPPEFYLCERFLINWAIGSEGELLPEKVGYPMGDQHGGATYIMFQTHYDNTRLERDVTVEWAMNIYYTEKLREIDASNMGLGHALLFSLTVPPKTPNWLVSGHCSAACTAAGLPEDGINVFTVFLHGHYLARAIRLRHFRDDVELPPLAVDSHYAADFQQSRRLTKEVKILPGDHLTVECDYDSSGQDSGTFTGWKARDEMCQAFIYYYPRVNMSLCRSSPHPGLLQDTFGIGNFSKDLKLDTFEFNPEVGVGHKYQEVMNALPWETLNKKNLNKKVLEGDQVIKCQYNYGVNMKLDTNITKYPQAKPFVAPADQACASRTLYSVMSSHGTVSYMSTIMLLVLLLPLLSVKLLNLHT</sequence>
<keyword evidence="5" id="KW-0732">Signal</keyword>
<dbReference type="InterPro" id="IPR024548">
    <property type="entry name" value="Cu2_monoox_C"/>
</dbReference>
<dbReference type="PROSITE" id="PS50836">
    <property type="entry name" value="DOMON"/>
    <property type="match status" value="1"/>
</dbReference>
<dbReference type="Gene3D" id="2.60.120.310">
    <property type="entry name" value="Copper type II, ascorbate-dependent monooxygenase, N-terminal domain"/>
    <property type="match status" value="1"/>
</dbReference>
<keyword evidence="4" id="KW-1133">Transmembrane helix</keyword>
<reference evidence="7 8" key="1">
    <citation type="journal article" date="2024" name="BMC Genomics">
        <title>Genome assembly of redclaw crayfish (Cherax quadricarinatus) provides insights into its immune adaptation and hypoxia tolerance.</title>
        <authorList>
            <person name="Liu Z."/>
            <person name="Zheng J."/>
            <person name="Li H."/>
            <person name="Fang K."/>
            <person name="Wang S."/>
            <person name="He J."/>
            <person name="Zhou D."/>
            <person name="Weng S."/>
            <person name="Chi M."/>
            <person name="Gu Z."/>
            <person name="He J."/>
            <person name="Li F."/>
            <person name="Wang M."/>
        </authorList>
    </citation>
    <scope>NUCLEOTIDE SEQUENCE [LARGE SCALE GENOMIC DNA]</scope>
    <source>
        <strain evidence="7">ZL_2023a</strain>
    </source>
</reference>
<dbReference type="InterPro" id="IPR045266">
    <property type="entry name" value="DOH_DOMON"/>
</dbReference>
<dbReference type="GO" id="GO:0042421">
    <property type="term" value="P:norepinephrine biosynthetic process"/>
    <property type="evidence" value="ECO:0007669"/>
    <property type="project" value="TreeGrafter"/>
</dbReference>
<keyword evidence="2" id="KW-1015">Disulfide bond</keyword>
<dbReference type="Pfam" id="PF01082">
    <property type="entry name" value="Cu2_monooxygen"/>
    <property type="match status" value="1"/>
</dbReference>
<evidence type="ECO:0000313" key="7">
    <source>
        <dbReference type="EMBL" id="KAK8746205.1"/>
    </source>
</evidence>
<keyword evidence="4" id="KW-0812">Transmembrane</keyword>
<keyword evidence="3" id="KW-0325">Glycoprotein</keyword>
<dbReference type="InterPro" id="IPR028460">
    <property type="entry name" value="Tbh/DBH"/>
</dbReference>
<dbReference type="CDD" id="cd09631">
    <property type="entry name" value="DOMON_DOH"/>
    <property type="match status" value="1"/>
</dbReference>
<dbReference type="AlphaFoldDB" id="A0AAW0XNP1"/>
<dbReference type="PANTHER" id="PTHR10157:SF23">
    <property type="entry name" value="MOXD1 HOMOLOG 1"/>
    <property type="match status" value="1"/>
</dbReference>
<dbReference type="Gene3D" id="2.60.40.1210">
    <property type="entry name" value="Cellobiose dehydrogenase, cytochrome domain"/>
    <property type="match status" value="1"/>
</dbReference>
<dbReference type="GO" id="GO:0005615">
    <property type="term" value="C:extracellular space"/>
    <property type="evidence" value="ECO:0007669"/>
    <property type="project" value="TreeGrafter"/>
</dbReference>
<dbReference type="Pfam" id="PF03351">
    <property type="entry name" value="DOMON"/>
    <property type="match status" value="1"/>
</dbReference>
<evidence type="ECO:0000313" key="8">
    <source>
        <dbReference type="Proteomes" id="UP001445076"/>
    </source>
</evidence>
<accession>A0AAW0XNP1</accession>
<dbReference type="SMART" id="SM00664">
    <property type="entry name" value="DoH"/>
    <property type="match status" value="1"/>
</dbReference>
<dbReference type="Gene3D" id="2.60.120.230">
    <property type="match status" value="1"/>
</dbReference>
<dbReference type="Pfam" id="PF03712">
    <property type="entry name" value="Cu2_monoox_C"/>
    <property type="match status" value="1"/>
</dbReference>
<dbReference type="EMBL" id="JARKIK010000018">
    <property type="protein sequence ID" value="KAK8746205.1"/>
    <property type="molecule type" value="Genomic_DNA"/>
</dbReference>
<evidence type="ECO:0000256" key="5">
    <source>
        <dbReference type="SAM" id="SignalP"/>
    </source>
</evidence>
<dbReference type="SUPFAM" id="SSF49742">
    <property type="entry name" value="PHM/PNGase F"/>
    <property type="match status" value="2"/>
</dbReference>
<dbReference type="Proteomes" id="UP001445076">
    <property type="component" value="Unassembled WGS sequence"/>
</dbReference>
<name>A0AAW0XNP1_CHEQU</name>
<evidence type="ECO:0000259" key="6">
    <source>
        <dbReference type="PROSITE" id="PS50836"/>
    </source>
</evidence>
<protein>
    <recommendedName>
        <fullName evidence="6">DOMON domain-containing protein</fullName>
    </recommendedName>
</protein>
<dbReference type="SUPFAM" id="SSF49344">
    <property type="entry name" value="CBD9-like"/>
    <property type="match status" value="1"/>
</dbReference>
<feature type="chain" id="PRO_5043564666" description="DOMON domain-containing protein" evidence="5">
    <location>
        <begin position="20"/>
        <end position="642"/>
    </location>
</feature>
<evidence type="ECO:0000256" key="1">
    <source>
        <dbReference type="ARBA" id="ARBA00010676"/>
    </source>
</evidence>